<organism evidence="3 4">
    <name type="scientific">Pisolithus microcarpus 441</name>
    <dbReference type="NCBI Taxonomy" id="765257"/>
    <lineage>
        <taxon>Eukaryota</taxon>
        <taxon>Fungi</taxon>
        <taxon>Dikarya</taxon>
        <taxon>Basidiomycota</taxon>
        <taxon>Agaricomycotina</taxon>
        <taxon>Agaricomycetes</taxon>
        <taxon>Agaricomycetidae</taxon>
        <taxon>Boletales</taxon>
        <taxon>Sclerodermatineae</taxon>
        <taxon>Pisolithaceae</taxon>
        <taxon>Pisolithus</taxon>
    </lineage>
</organism>
<feature type="region of interest" description="Disordered" evidence="1">
    <location>
        <begin position="283"/>
        <end position="399"/>
    </location>
</feature>
<dbReference type="OrthoDB" id="10498791at2759"/>
<dbReference type="Proteomes" id="UP000054018">
    <property type="component" value="Unassembled WGS sequence"/>
</dbReference>
<dbReference type="AlphaFoldDB" id="A0A0C9YSV6"/>
<evidence type="ECO:0000313" key="4">
    <source>
        <dbReference type="Proteomes" id="UP000054018"/>
    </source>
</evidence>
<sequence length="399" mass="44974">MLKETGLILLLTHLDFTCSLGHLQLVDEQKKVKIDSLEALLDYRLCFTKVATHLRVTNQLSSIEKDDLYLEGFDRGFQCEILQRLEWNDRRRYADDPWPTCQVTREVEGLLEEGYCFESRQACYDRDQQRAQEAQYEAMVQELRATRAQEECSERERAARPGPSASKFPCSASLETYSLTETLQDSFMPSKVPEDDLRGQLLEVDGVEVVTAEPSHSSPVEGRHKATFEDLQVTPRMENQLLTIGLQGTRVVGKPEVQNEGELLGMKVSVKLDTTEVMGDIPAPQTKYFQSPSSPYADIPPQNSLNEPWDAKDEPDTDEQPDEAAVDALEAHKPLPEPREDPCEVLQQAGSFEIEEINEIEGGGSKEATRSEKSKKNPKNSHSEDQGALTRVLDSSLQW</sequence>
<keyword evidence="2" id="KW-0732">Signal</keyword>
<feature type="compositionally biased region" description="Basic and acidic residues" evidence="1">
    <location>
        <begin position="329"/>
        <end position="342"/>
    </location>
</feature>
<accession>A0A0C9YSV6</accession>
<feature type="chain" id="PRO_5002223414" evidence="2">
    <location>
        <begin position="22"/>
        <end position="399"/>
    </location>
</feature>
<gene>
    <name evidence="3" type="ORF">PISMIDRAFT_15414</name>
</gene>
<evidence type="ECO:0000256" key="2">
    <source>
        <dbReference type="SAM" id="SignalP"/>
    </source>
</evidence>
<reference evidence="4" key="2">
    <citation type="submission" date="2015-01" db="EMBL/GenBank/DDBJ databases">
        <title>Evolutionary Origins and Diversification of the Mycorrhizal Mutualists.</title>
        <authorList>
            <consortium name="DOE Joint Genome Institute"/>
            <consortium name="Mycorrhizal Genomics Consortium"/>
            <person name="Kohler A."/>
            <person name="Kuo A."/>
            <person name="Nagy L.G."/>
            <person name="Floudas D."/>
            <person name="Copeland A."/>
            <person name="Barry K.W."/>
            <person name="Cichocki N."/>
            <person name="Veneault-Fourrey C."/>
            <person name="LaButti K."/>
            <person name="Lindquist E.A."/>
            <person name="Lipzen A."/>
            <person name="Lundell T."/>
            <person name="Morin E."/>
            <person name="Murat C."/>
            <person name="Riley R."/>
            <person name="Ohm R."/>
            <person name="Sun H."/>
            <person name="Tunlid A."/>
            <person name="Henrissat B."/>
            <person name="Grigoriev I.V."/>
            <person name="Hibbett D.S."/>
            <person name="Martin F."/>
        </authorList>
    </citation>
    <scope>NUCLEOTIDE SEQUENCE [LARGE SCALE GENOMIC DNA]</scope>
    <source>
        <strain evidence="4">441</strain>
    </source>
</reference>
<feature type="compositionally biased region" description="Acidic residues" evidence="1">
    <location>
        <begin position="315"/>
        <end position="325"/>
    </location>
</feature>
<protein>
    <submittedName>
        <fullName evidence="3">Uncharacterized protein</fullName>
    </submittedName>
</protein>
<feature type="signal peptide" evidence="2">
    <location>
        <begin position="1"/>
        <end position="21"/>
    </location>
</feature>
<keyword evidence="4" id="KW-1185">Reference proteome</keyword>
<reference evidence="3 4" key="1">
    <citation type="submission" date="2014-04" db="EMBL/GenBank/DDBJ databases">
        <authorList>
            <consortium name="DOE Joint Genome Institute"/>
            <person name="Kuo A."/>
            <person name="Kohler A."/>
            <person name="Costa M.D."/>
            <person name="Nagy L.G."/>
            <person name="Floudas D."/>
            <person name="Copeland A."/>
            <person name="Barry K.W."/>
            <person name="Cichocki N."/>
            <person name="Veneault-Fourrey C."/>
            <person name="LaButti K."/>
            <person name="Lindquist E.A."/>
            <person name="Lipzen A."/>
            <person name="Lundell T."/>
            <person name="Morin E."/>
            <person name="Murat C."/>
            <person name="Sun H."/>
            <person name="Tunlid A."/>
            <person name="Henrissat B."/>
            <person name="Grigoriev I.V."/>
            <person name="Hibbett D.S."/>
            <person name="Martin F."/>
            <person name="Nordberg H.P."/>
            <person name="Cantor M.N."/>
            <person name="Hua S.X."/>
        </authorList>
    </citation>
    <scope>NUCLEOTIDE SEQUENCE [LARGE SCALE GENOMIC DNA]</scope>
    <source>
        <strain evidence="3 4">441</strain>
    </source>
</reference>
<evidence type="ECO:0000313" key="3">
    <source>
        <dbReference type="EMBL" id="KIK17084.1"/>
    </source>
</evidence>
<dbReference type="HOGENOM" id="CLU_691010_0_0_1"/>
<name>A0A0C9YSV6_9AGAM</name>
<proteinExistence type="predicted"/>
<dbReference type="EMBL" id="KN833839">
    <property type="protein sequence ID" value="KIK17084.1"/>
    <property type="molecule type" value="Genomic_DNA"/>
</dbReference>
<feature type="compositionally biased region" description="Basic and acidic residues" evidence="1">
    <location>
        <begin position="367"/>
        <end position="385"/>
    </location>
</feature>
<evidence type="ECO:0000256" key="1">
    <source>
        <dbReference type="SAM" id="MobiDB-lite"/>
    </source>
</evidence>